<feature type="domain" description="Rad50/SbcC-type AAA" evidence="3">
    <location>
        <begin position="8"/>
        <end position="226"/>
    </location>
</feature>
<keyword evidence="1" id="KW-0175">Coiled coil</keyword>
<evidence type="ECO:0000259" key="3">
    <source>
        <dbReference type="Pfam" id="PF13476"/>
    </source>
</evidence>
<feature type="region of interest" description="Disordered" evidence="2">
    <location>
        <begin position="1003"/>
        <end position="1022"/>
    </location>
</feature>
<dbReference type="InterPro" id="IPR027417">
    <property type="entry name" value="P-loop_NTPase"/>
</dbReference>
<dbReference type="Gene3D" id="3.40.50.300">
    <property type="entry name" value="P-loop containing nucleotide triphosphate hydrolases"/>
    <property type="match status" value="2"/>
</dbReference>
<feature type="coiled-coil region" evidence="1">
    <location>
        <begin position="892"/>
        <end position="919"/>
    </location>
</feature>
<feature type="compositionally biased region" description="Basic and acidic residues" evidence="2">
    <location>
        <begin position="407"/>
        <end position="419"/>
    </location>
</feature>
<gene>
    <name evidence="4" type="ORF">MTR65_15780</name>
</gene>
<comment type="caution">
    <text evidence="4">The sequence shown here is derived from an EMBL/GenBank/DDBJ whole genome shotgun (WGS) entry which is preliminary data.</text>
</comment>
<keyword evidence="5" id="KW-1185">Reference proteome</keyword>
<name>A0ABT0AG31_9SPHN</name>
<feature type="coiled-coil region" evidence="1">
    <location>
        <begin position="234"/>
        <end position="271"/>
    </location>
</feature>
<evidence type="ECO:0000313" key="5">
    <source>
        <dbReference type="Proteomes" id="UP001162802"/>
    </source>
</evidence>
<organism evidence="4 5">
    <name type="scientific">Novosphingobium mangrovi</name>
    <name type="common">ex Hu et al. 2023</name>
    <dbReference type="NCBI Taxonomy" id="2930094"/>
    <lineage>
        <taxon>Bacteria</taxon>
        <taxon>Pseudomonadati</taxon>
        <taxon>Pseudomonadota</taxon>
        <taxon>Alphaproteobacteria</taxon>
        <taxon>Sphingomonadales</taxon>
        <taxon>Sphingomonadaceae</taxon>
        <taxon>Novosphingobium</taxon>
    </lineage>
</organism>
<feature type="region of interest" description="Disordered" evidence="2">
    <location>
        <begin position="749"/>
        <end position="768"/>
    </location>
</feature>
<evidence type="ECO:0000256" key="1">
    <source>
        <dbReference type="SAM" id="Coils"/>
    </source>
</evidence>
<evidence type="ECO:0000256" key="2">
    <source>
        <dbReference type="SAM" id="MobiDB-lite"/>
    </source>
</evidence>
<feature type="compositionally biased region" description="Low complexity" evidence="2">
    <location>
        <begin position="496"/>
        <end position="512"/>
    </location>
</feature>
<dbReference type="Proteomes" id="UP001162802">
    <property type="component" value="Unassembled WGS sequence"/>
</dbReference>
<feature type="compositionally biased region" description="Basic and acidic residues" evidence="2">
    <location>
        <begin position="1003"/>
        <end position="1014"/>
    </location>
</feature>
<dbReference type="SUPFAM" id="SSF52540">
    <property type="entry name" value="P-loop containing nucleoside triphosphate hydrolases"/>
    <property type="match status" value="1"/>
</dbReference>
<feature type="compositionally biased region" description="Basic and acidic residues" evidence="2">
    <location>
        <begin position="481"/>
        <end position="495"/>
    </location>
</feature>
<protein>
    <submittedName>
        <fullName evidence="4">AAA family ATPase</fullName>
    </submittedName>
</protein>
<feature type="region of interest" description="Disordered" evidence="2">
    <location>
        <begin position="481"/>
        <end position="512"/>
    </location>
</feature>
<dbReference type="RefSeq" id="WP_243801869.1">
    <property type="nucleotide sequence ID" value="NZ_JALHAT010000034.1"/>
</dbReference>
<dbReference type="PANTHER" id="PTHR32114">
    <property type="entry name" value="ABC TRANSPORTER ABCH.3"/>
    <property type="match status" value="1"/>
</dbReference>
<proteinExistence type="predicted"/>
<evidence type="ECO:0000313" key="4">
    <source>
        <dbReference type="EMBL" id="MCJ1962154.1"/>
    </source>
</evidence>
<sequence length="1241" mass="133908">MRILAIRGSNLASLAGEFAIDFTQAPLAEAGIFAITGPTGAGKSTLLDAMCLALFAEVPRLRAAPDRAQVGEDGEQTLSAKDTRSILRHGAAEGFAEIDFALPGGAHYRARWSVRRARGKADGNLQNYQHSLENLTSGEGMGGKNRETQGAIRTLIGLSAEQFTRAVLLAQGDFEALIRANANERSELLEKLTGSQIYSRLGQRAYAKAREMQDGLDAIARRIEALDGLDDDARAEAEDVLKQAEAELAGAETARAQLSAIEQRLAQHARLNAAHAQAQAVCDEAAQAQDAARPRHEALAQDRKAFEHAPLLTRREDARKALEAARATLTKADTDLANARTDAAQREEELGAALKAVRAEDDRAEAYGPQLSEARLLDRQIEELAADLAKARARQRAAENEESQQARTERDASEQLEQARREHARLAQWCADNEAARHLAERESEIADALTARAATRARQREANGRLDELAQAEQDALARHARAQDAEEKARTAHEAAQNARDAARAAAPAPGALGELSTRLEALGEALDAARRARTAQEALAKTQAEQDEAQGQFADLERQSQDHAARIAREDVELPLLATRAENAKAAYERARMAQDAATQTLRAGLVEGDPCPVCGAREHALSALDALLDENLTIAEREADELVRELEERRTELAVTRDALGRGEREHAQVTQRIAQLSQTAASQEEAAREELAQTRAAATRLTIAEADRMDAEALEARLDEASGEVRAAQRTALAADAARTEAQAKADAAQATHEEARTDLSQASDALRSHAQALREGQEQARHLADNEATATAALDRLLGPESDWQSLPDPEHWLRRSAAQWRDNAAARDTAAQALPEREETHATARQALALAQNAHTAARETLDQALSRQSALQAARAKCLEGEPVATFEANLARARKEAQQAHEAARRCREKALEAAASARTAQANAASDVQKAEAHATRTDADFAAALAAAHLAEDDVLRAAQRGAAALDAEAEALRSIASALEQAQAVLAQRRADLDSHEAEHAGTDTPAPEELEDQVAAAKARVETANARRDEARLVLIQDDKVRKQTEDLRRELSEASAKADVWLRLRDVMGSADGKVMRTFAQGLTLDRLLEHANTRLAELKPRYELERGQGGDMLIQVIDNDMGGQVRGLHNLSGGERFLVSLALALGLAEMSTTRGVKIESLFIDEGFGALDPVSLGQALALLEQLEQGGRRVGIISHVEELKERIPVKIEVAPSGRGTSTVSVVEG</sequence>
<feature type="region of interest" description="Disordered" evidence="2">
    <location>
        <begin position="287"/>
        <end position="306"/>
    </location>
</feature>
<feature type="compositionally biased region" description="Basic and acidic residues" evidence="2">
    <location>
        <begin position="292"/>
        <end position="306"/>
    </location>
</feature>
<dbReference type="InterPro" id="IPR038729">
    <property type="entry name" value="Rad50/SbcC_AAA"/>
</dbReference>
<feature type="region of interest" description="Disordered" evidence="2">
    <location>
        <begin position="395"/>
        <end position="419"/>
    </location>
</feature>
<dbReference type="EMBL" id="JALHAT010000034">
    <property type="protein sequence ID" value="MCJ1962154.1"/>
    <property type="molecule type" value="Genomic_DNA"/>
</dbReference>
<feature type="coiled-coil region" evidence="1">
    <location>
        <begin position="315"/>
        <end position="342"/>
    </location>
</feature>
<reference evidence="4" key="1">
    <citation type="submission" date="2022-03" db="EMBL/GenBank/DDBJ databases">
        <title>Identification of a novel bacterium isolated from mangrove sediments.</title>
        <authorList>
            <person name="Pan X."/>
        </authorList>
    </citation>
    <scope>NUCLEOTIDE SEQUENCE</scope>
    <source>
        <strain evidence="4">B2637</strain>
    </source>
</reference>
<dbReference type="Pfam" id="PF13476">
    <property type="entry name" value="AAA_23"/>
    <property type="match status" value="1"/>
</dbReference>
<dbReference type="PANTHER" id="PTHR32114:SF2">
    <property type="entry name" value="ABC TRANSPORTER ABCH.3"/>
    <property type="match status" value="1"/>
</dbReference>
<accession>A0ABT0AG31</accession>